<organism evidence="11 12">
    <name type="scientific">Trichuris muris</name>
    <name type="common">Mouse whipworm</name>
    <dbReference type="NCBI Taxonomy" id="70415"/>
    <lineage>
        <taxon>Eukaryota</taxon>
        <taxon>Metazoa</taxon>
        <taxon>Ecdysozoa</taxon>
        <taxon>Nematoda</taxon>
        <taxon>Enoplea</taxon>
        <taxon>Dorylaimia</taxon>
        <taxon>Trichinellida</taxon>
        <taxon>Trichuridae</taxon>
        <taxon>Trichuris</taxon>
    </lineage>
</organism>
<feature type="transmembrane region" description="Helical" evidence="10">
    <location>
        <begin position="210"/>
        <end position="230"/>
    </location>
</feature>
<feature type="binding site" evidence="7">
    <location>
        <position position="345"/>
    </location>
    <ligand>
        <name>Na(+)</name>
        <dbReference type="ChEBI" id="CHEBI:29101"/>
        <label>1</label>
    </ligand>
</feature>
<dbReference type="InterPro" id="IPR000175">
    <property type="entry name" value="Na/ntran_symport"/>
</dbReference>
<feature type="transmembrane region" description="Helical" evidence="10">
    <location>
        <begin position="475"/>
        <end position="499"/>
    </location>
</feature>
<dbReference type="GO" id="GO:0005332">
    <property type="term" value="F:gamma-aminobutyric acid:sodium:chloride symporter activity"/>
    <property type="evidence" value="ECO:0007669"/>
    <property type="project" value="TreeGrafter"/>
</dbReference>
<evidence type="ECO:0000313" key="11">
    <source>
        <dbReference type="Proteomes" id="UP000046395"/>
    </source>
</evidence>
<feature type="transmembrane region" description="Helical" evidence="10">
    <location>
        <begin position="407"/>
        <end position="427"/>
    </location>
</feature>
<feature type="transmembrane region" description="Helical" evidence="10">
    <location>
        <begin position="448"/>
        <end position="469"/>
    </location>
</feature>
<dbReference type="SUPFAM" id="SSF161070">
    <property type="entry name" value="SNF-like"/>
    <property type="match status" value="1"/>
</dbReference>
<dbReference type="AlphaFoldDB" id="A0A5S6Q7Y4"/>
<feature type="transmembrane region" description="Helical" evidence="10">
    <location>
        <begin position="74"/>
        <end position="95"/>
    </location>
</feature>
<keyword evidence="5 10" id="KW-1133">Transmembrane helix</keyword>
<feature type="disulfide bond" evidence="8">
    <location>
        <begin position="155"/>
        <end position="164"/>
    </location>
</feature>
<feature type="binding site" evidence="7">
    <location>
        <position position="57"/>
    </location>
    <ligand>
        <name>Na(+)</name>
        <dbReference type="ChEBI" id="CHEBI:29101"/>
        <label>1</label>
    </ligand>
</feature>
<evidence type="ECO:0000256" key="1">
    <source>
        <dbReference type="ARBA" id="ARBA00004141"/>
    </source>
</evidence>
<dbReference type="PROSITE" id="PS50267">
    <property type="entry name" value="NA_NEUROTRAN_SYMP_3"/>
    <property type="match status" value="1"/>
</dbReference>
<evidence type="ECO:0000256" key="2">
    <source>
        <dbReference type="ARBA" id="ARBA00022448"/>
    </source>
</evidence>
<dbReference type="Proteomes" id="UP000046395">
    <property type="component" value="Unassembled WGS sequence"/>
</dbReference>
<accession>A0A5S6Q7Y4</accession>
<feature type="transmembrane region" description="Helical" evidence="10">
    <location>
        <begin position="310"/>
        <end position="327"/>
    </location>
</feature>
<evidence type="ECO:0000256" key="4">
    <source>
        <dbReference type="ARBA" id="ARBA00022847"/>
    </source>
</evidence>
<keyword evidence="7" id="KW-0915">Sodium</keyword>
<dbReference type="PANTHER" id="PTHR11616">
    <property type="entry name" value="SODIUM/CHLORIDE DEPENDENT TRANSPORTER"/>
    <property type="match status" value="1"/>
</dbReference>
<dbReference type="GO" id="GO:0043005">
    <property type="term" value="C:neuron projection"/>
    <property type="evidence" value="ECO:0007669"/>
    <property type="project" value="TreeGrafter"/>
</dbReference>
<feature type="transmembrane region" description="Helical" evidence="10">
    <location>
        <begin position="44"/>
        <end position="62"/>
    </location>
</feature>
<dbReference type="NCBIfam" id="NF037979">
    <property type="entry name" value="Na_transp"/>
    <property type="match status" value="1"/>
</dbReference>
<proteinExistence type="inferred from homology"/>
<dbReference type="PANTHER" id="PTHR11616:SF20">
    <property type="entry name" value="SODIUM- AND CHLORIDE-DEPENDENT BETAINE TRANSPORTER"/>
    <property type="match status" value="1"/>
</dbReference>
<evidence type="ECO:0000256" key="8">
    <source>
        <dbReference type="PIRSR" id="PIRSR600175-2"/>
    </source>
</evidence>
<evidence type="ECO:0000256" key="9">
    <source>
        <dbReference type="RuleBase" id="RU003732"/>
    </source>
</evidence>
<name>A0A5S6Q7Y4_TRIMR</name>
<dbReference type="WBParaSite" id="TMUE_1000003298.1">
    <property type="protein sequence ID" value="TMUE_1000003298.1"/>
    <property type="gene ID" value="WBGene00292333"/>
</dbReference>
<dbReference type="PRINTS" id="PR00176">
    <property type="entry name" value="NANEUSMPORT"/>
</dbReference>
<feature type="transmembrane region" description="Helical" evidence="10">
    <location>
        <begin position="116"/>
        <end position="143"/>
    </location>
</feature>
<evidence type="ECO:0000256" key="7">
    <source>
        <dbReference type="PIRSR" id="PIRSR600175-1"/>
    </source>
</evidence>
<keyword evidence="11" id="KW-1185">Reference proteome</keyword>
<dbReference type="GO" id="GO:0005886">
    <property type="term" value="C:plasma membrane"/>
    <property type="evidence" value="ECO:0007669"/>
    <property type="project" value="TreeGrafter"/>
</dbReference>
<evidence type="ECO:0000256" key="6">
    <source>
        <dbReference type="ARBA" id="ARBA00023136"/>
    </source>
</evidence>
<keyword evidence="6 10" id="KW-0472">Membrane</keyword>
<feature type="transmembrane region" description="Helical" evidence="10">
    <location>
        <begin position="239"/>
        <end position="256"/>
    </location>
</feature>
<keyword evidence="4 9" id="KW-0769">Symport</keyword>
<keyword evidence="3 9" id="KW-0812">Transmembrane</keyword>
<feature type="transmembrane region" description="Helical" evidence="10">
    <location>
        <begin position="520"/>
        <end position="541"/>
    </location>
</feature>
<dbReference type="InterPro" id="IPR037272">
    <property type="entry name" value="SNS_sf"/>
</dbReference>
<evidence type="ECO:0000256" key="3">
    <source>
        <dbReference type="ARBA" id="ARBA00022692"/>
    </source>
</evidence>
<keyword evidence="2 9" id="KW-0813">Transport</keyword>
<dbReference type="GO" id="GO:0046872">
    <property type="term" value="F:metal ion binding"/>
    <property type="evidence" value="ECO:0007669"/>
    <property type="project" value="UniProtKB-KW"/>
</dbReference>
<keyword evidence="7" id="KW-0479">Metal-binding</keyword>
<dbReference type="Pfam" id="PF00209">
    <property type="entry name" value="SNF"/>
    <property type="match status" value="1"/>
</dbReference>
<feature type="binding site" evidence="7">
    <location>
        <position position="52"/>
    </location>
    <ligand>
        <name>Na(+)</name>
        <dbReference type="ChEBI" id="CHEBI:29101"/>
        <label>1</label>
    </ligand>
</feature>
<comment type="similarity">
    <text evidence="9">Belongs to the sodium:neurotransmitter symporter (SNF) (TC 2.A.22) family.</text>
</comment>
<feature type="transmembrane region" description="Helical" evidence="10">
    <location>
        <begin position="561"/>
        <end position="580"/>
    </location>
</feature>
<reference evidence="12" key="1">
    <citation type="submission" date="2019-12" db="UniProtKB">
        <authorList>
            <consortium name="WormBaseParasite"/>
        </authorList>
    </citation>
    <scope>IDENTIFICATION</scope>
</reference>
<keyword evidence="8" id="KW-1015">Disulfide bond</keyword>
<protein>
    <recommendedName>
        <fullName evidence="9">Transporter</fullName>
    </recommendedName>
</protein>
<evidence type="ECO:0000313" key="12">
    <source>
        <dbReference type="WBParaSite" id="TMUE_1000003298.1"/>
    </source>
</evidence>
<sequence>MDRIPTSLQSEHEKRENETANIILEERSENLLDTTASWKNQTDFIITLIAYAIGLGNVWRFPYLCYKHGGGAFLVPYCLSWVLLAAPIFLLEVGLGQYLQRGSIGVWHICPAFKGVGVSNVIVSCLCNIYYCVISVWSMFYIFASFNVTLPWEACGHYWNDDYCLSEQSANTSLGNKSRVENSNTQTPVAQFWFNRVLQSTGDIEDVGSIQWELLALLAAVWLGTFFLLWRGITKARKVFYVCAIVPYVLLLILLIRGTTLPGALTGIKVYLTPNVSKLLDISVIFSSSLFHNCYFCHNFYVWRDAGTQVFYSSGIGYGSLIALGSHNKFHHNVYRDSILMCAINAGTSLTAGFAVFSILGHLAESLRKPVSEVVQSGVGLVFQVYPEAVKLMPLGPFWSRSSTVKLLLQPLLCAFSFSMCVVNGVIEGISEGVAKVMKQRKKQILAIVCLTKFLLGIPLVTYSGQYWLTLIDYYGAGGIPLLFIAFFEVIAIAWIFGASRLRQAMSEMVGFRISAYWTACWRYLTPLWLLALFSLVSVIIEPLKYASGIPYPNWAQVLGILMETFSILPIPVFICWSLVTASGPTFKEKFIQVFATPPDHRMSSREEQQT</sequence>
<evidence type="ECO:0000256" key="5">
    <source>
        <dbReference type="ARBA" id="ARBA00022989"/>
    </source>
</evidence>
<comment type="subcellular location">
    <subcellularLocation>
        <location evidence="1">Membrane</location>
        <topology evidence="1">Multi-pass membrane protein</topology>
    </subcellularLocation>
</comment>
<dbReference type="STRING" id="70415.A0A5S6Q7Y4"/>
<evidence type="ECO:0000256" key="10">
    <source>
        <dbReference type="SAM" id="Phobius"/>
    </source>
</evidence>
<dbReference type="PROSITE" id="PS00610">
    <property type="entry name" value="NA_NEUROTRAN_SYMP_1"/>
    <property type="match status" value="1"/>
</dbReference>
<feature type="transmembrane region" description="Helical" evidence="10">
    <location>
        <begin position="339"/>
        <end position="360"/>
    </location>
</feature>
<feature type="binding site" evidence="7">
    <location>
        <position position="313"/>
    </location>
    <ligand>
        <name>Na(+)</name>
        <dbReference type="ChEBI" id="CHEBI:29101"/>
        <label>1</label>
    </ligand>
</feature>